<evidence type="ECO:0000256" key="2">
    <source>
        <dbReference type="ARBA" id="ARBA00023163"/>
    </source>
</evidence>
<keyword evidence="3" id="KW-0539">Nucleus</keyword>
<name>A0A9P5HDR1_9HYPO</name>
<evidence type="ECO:0008006" key="7">
    <source>
        <dbReference type="Google" id="ProtNLM"/>
    </source>
</evidence>
<evidence type="ECO:0000256" key="4">
    <source>
        <dbReference type="SAM" id="MobiDB-lite"/>
    </source>
</evidence>
<keyword evidence="2" id="KW-0804">Transcription</keyword>
<organism evidence="5 6">
    <name type="scientific">Cylindrodendrum hubeiense</name>
    <dbReference type="NCBI Taxonomy" id="595255"/>
    <lineage>
        <taxon>Eukaryota</taxon>
        <taxon>Fungi</taxon>
        <taxon>Dikarya</taxon>
        <taxon>Ascomycota</taxon>
        <taxon>Pezizomycotina</taxon>
        <taxon>Sordariomycetes</taxon>
        <taxon>Hypocreomycetidae</taxon>
        <taxon>Hypocreales</taxon>
        <taxon>Nectriaceae</taxon>
        <taxon>Cylindrodendrum</taxon>
    </lineage>
</organism>
<dbReference type="CDD" id="cd12148">
    <property type="entry name" value="fungal_TF_MHR"/>
    <property type="match status" value="1"/>
</dbReference>
<comment type="caution">
    <text evidence="5">The sequence shown here is derived from an EMBL/GenBank/DDBJ whole genome shotgun (WGS) entry which is preliminary data.</text>
</comment>
<accession>A0A9P5HDR1</accession>
<sequence length="548" mass="61357">MRPKSLGDKSIFDTSQERESPGCPTVSQLSQDKAKRACATLRSALPSYNSVMTTLSEHGSWWDSFRFKTHLNAKEPAEGLTAFAARNYTSSNPAILGTLAAAYARCLNRYHQLYFLVESLVVSDFEYASTVEGMHCLILLARSLTEIGHPRRSWLVWRKGLAIAQLMVSLTQLRAKSCLHYHQGLYRRGSNQVLVDNIWWAVYTGDRCTSLLLGVPHGVTDGIYSTKVEYHEAAQAEVVIQTMMIAGKIIERNVMDGKPSLAQTLSLDEQLDKIATLLPQTWWDIPDEVSRLTPDDELKEKILQQFWFFHIKTYLHLPFMAKSAGGATSLISTLACMEASREMLRRFLILRSVIQGSCLYECKTTAFLAFMGAVVIILGLGDLSHIPTSSNPNEDMGLLTTVRDIFRRIARRDGCKISSQCCNALEMLMGSPRSDFLTTGLSDDPDKILIPYFGIVVRRRSNQTTDRREVHNSQAGPTHPISEPTASSPRGNHLEEMEFPPFEYSGLGHTGPTGDEFNFDAWTDPSWSNAVMMDLDQDWSLFTDFGGI</sequence>
<dbReference type="PANTHER" id="PTHR47840:SF1">
    <property type="entry name" value="ZN(II)2CYS6 TRANSCRIPTION FACTOR (EUROFUNG)"/>
    <property type="match status" value="1"/>
</dbReference>
<gene>
    <name evidence="5" type="ORF">G7Z17_g5679</name>
</gene>
<dbReference type="EMBL" id="JAANBB010000097">
    <property type="protein sequence ID" value="KAF7550509.1"/>
    <property type="molecule type" value="Genomic_DNA"/>
</dbReference>
<evidence type="ECO:0000313" key="6">
    <source>
        <dbReference type="Proteomes" id="UP000722485"/>
    </source>
</evidence>
<evidence type="ECO:0000256" key="3">
    <source>
        <dbReference type="ARBA" id="ARBA00023242"/>
    </source>
</evidence>
<feature type="compositionally biased region" description="Basic and acidic residues" evidence="4">
    <location>
        <begin position="1"/>
        <end position="20"/>
    </location>
</feature>
<dbReference type="Proteomes" id="UP000722485">
    <property type="component" value="Unassembled WGS sequence"/>
</dbReference>
<proteinExistence type="predicted"/>
<feature type="region of interest" description="Disordered" evidence="4">
    <location>
        <begin position="463"/>
        <end position="495"/>
    </location>
</feature>
<dbReference type="AlphaFoldDB" id="A0A9P5HDR1"/>
<reference evidence="5" key="1">
    <citation type="submission" date="2020-03" db="EMBL/GenBank/DDBJ databases">
        <title>Draft Genome Sequence of Cylindrodendrum hubeiense.</title>
        <authorList>
            <person name="Buettner E."/>
            <person name="Kellner H."/>
        </authorList>
    </citation>
    <scope>NUCLEOTIDE SEQUENCE</scope>
    <source>
        <strain evidence="5">IHI 201604</strain>
    </source>
</reference>
<keyword evidence="6" id="KW-1185">Reference proteome</keyword>
<evidence type="ECO:0000256" key="1">
    <source>
        <dbReference type="ARBA" id="ARBA00023015"/>
    </source>
</evidence>
<keyword evidence="1" id="KW-0805">Transcription regulation</keyword>
<feature type="region of interest" description="Disordered" evidence="4">
    <location>
        <begin position="1"/>
        <end position="27"/>
    </location>
</feature>
<dbReference type="PANTHER" id="PTHR47840">
    <property type="entry name" value="ZN(II)2CYS6 TRANSCRIPTION FACTOR (EUROFUNG)-RELATED"/>
    <property type="match status" value="1"/>
</dbReference>
<evidence type="ECO:0000313" key="5">
    <source>
        <dbReference type="EMBL" id="KAF7550509.1"/>
    </source>
</evidence>
<dbReference type="OrthoDB" id="5392779at2759"/>
<protein>
    <recommendedName>
        <fullName evidence="7">Transcription factor domain-containing protein</fullName>
    </recommendedName>
</protein>